<evidence type="ECO:0000313" key="1">
    <source>
        <dbReference type="EMBL" id="KKL14774.1"/>
    </source>
</evidence>
<reference evidence="1" key="1">
    <citation type="journal article" date="2015" name="Nature">
        <title>Complex archaea that bridge the gap between prokaryotes and eukaryotes.</title>
        <authorList>
            <person name="Spang A."/>
            <person name="Saw J.H."/>
            <person name="Jorgensen S.L."/>
            <person name="Zaremba-Niedzwiedzka K."/>
            <person name="Martijn J."/>
            <person name="Lind A.E."/>
            <person name="van Eijk R."/>
            <person name="Schleper C."/>
            <person name="Guy L."/>
            <person name="Ettema T.J."/>
        </authorList>
    </citation>
    <scope>NUCLEOTIDE SEQUENCE</scope>
</reference>
<protein>
    <submittedName>
        <fullName evidence="1">Uncharacterized protein</fullName>
    </submittedName>
</protein>
<gene>
    <name evidence="1" type="ORF">LCGC14_2512260</name>
</gene>
<comment type="caution">
    <text evidence="1">The sequence shown here is derived from an EMBL/GenBank/DDBJ whole genome shotgun (WGS) entry which is preliminary data.</text>
</comment>
<name>A0A0F9AYT9_9ZZZZ</name>
<organism evidence="1">
    <name type="scientific">marine sediment metagenome</name>
    <dbReference type="NCBI Taxonomy" id="412755"/>
    <lineage>
        <taxon>unclassified sequences</taxon>
        <taxon>metagenomes</taxon>
        <taxon>ecological metagenomes</taxon>
    </lineage>
</organism>
<dbReference type="AlphaFoldDB" id="A0A0F9AYT9"/>
<feature type="non-terminal residue" evidence="1">
    <location>
        <position position="1"/>
    </location>
</feature>
<dbReference type="EMBL" id="LAZR01040322">
    <property type="protein sequence ID" value="KKL14774.1"/>
    <property type="molecule type" value="Genomic_DNA"/>
</dbReference>
<accession>A0A0F9AYT9</accession>
<sequence length="51" mass="5580">GMRVYTAQTFSAGLKAIARELKDISNDLNAYAKALDDTGPFVHNLGRDLKI</sequence>
<proteinExistence type="predicted"/>